<dbReference type="Proteomes" id="UP000440367">
    <property type="component" value="Unassembled WGS sequence"/>
</dbReference>
<evidence type="ECO:0000313" key="3">
    <source>
        <dbReference type="EMBL" id="KAE9030064.1"/>
    </source>
</evidence>
<evidence type="ECO:0000313" key="10">
    <source>
        <dbReference type="Proteomes" id="UP000429523"/>
    </source>
</evidence>
<evidence type="ECO:0000313" key="13">
    <source>
        <dbReference type="Proteomes" id="UP000440732"/>
    </source>
</evidence>
<dbReference type="EMBL" id="QXGD01000036">
    <property type="protein sequence ID" value="KAE9256923.1"/>
    <property type="molecule type" value="Genomic_DNA"/>
</dbReference>
<evidence type="ECO:0000313" key="11">
    <source>
        <dbReference type="Proteomes" id="UP000437068"/>
    </source>
</evidence>
<evidence type="ECO:0000313" key="15">
    <source>
        <dbReference type="Proteomes" id="UP000460718"/>
    </source>
</evidence>
<dbReference type="EMBL" id="QXGE01000022">
    <property type="protein sequence ID" value="KAE9329259.1"/>
    <property type="molecule type" value="Genomic_DNA"/>
</dbReference>
<dbReference type="AlphaFoldDB" id="A0A6A3V693"/>
<dbReference type="Proteomes" id="UP000437068">
    <property type="component" value="Unassembled WGS sequence"/>
</dbReference>
<evidence type="ECO:0000313" key="4">
    <source>
        <dbReference type="EMBL" id="KAE9138207.1"/>
    </source>
</evidence>
<organism evidence="6 13">
    <name type="scientific">Phytophthora fragariae</name>
    <dbReference type="NCBI Taxonomy" id="53985"/>
    <lineage>
        <taxon>Eukaryota</taxon>
        <taxon>Sar</taxon>
        <taxon>Stramenopiles</taxon>
        <taxon>Oomycota</taxon>
        <taxon>Peronosporomycetes</taxon>
        <taxon>Peronosporales</taxon>
        <taxon>Peronosporaceae</taxon>
        <taxon>Phytophthora</taxon>
    </lineage>
</organism>
<dbReference type="EMBL" id="QXFW01000019">
    <property type="protein sequence ID" value="KAE9030064.1"/>
    <property type="molecule type" value="Genomic_DNA"/>
</dbReference>
<reference evidence="10 11" key="1">
    <citation type="submission" date="2018-08" db="EMBL/GenBank/DDBJ databases">
        <title>Genomic investigation of the strawberry pathogen Phytophthora fragariae indicates pathogenicity is determined by transcriptional variation in three key races.</title>
        <authorList>
            <person name="Adams T.M."/>
            <person name="Armitage A.D."/>
            <person name="Sobczyk M.K."/>
            <person name="Bates H.J."/>
            <person name="Dunwell J.M."/>
            <person name="Nellist C.F."/>
            <person name="Harrison R.J."/>
        </authorList>
    </citation>
    <scope>NUCLEOTIDE SEQUENCE [LARGE SCALE GENOMIC DNA]</scope>
    <source>
        <strain evidence="9 11">A4</strain>
        <strain evidence="8 12">BC-1</strain>
        <strain evidence="7 16">BC-23</strain>
        <strain evidence="6 13">NOV-5</strain>
        <strain evidence="5 14">NOV-71</strain>
        <strain evidence="2 10">NOV-9</strain>
        <strain evidence="4 17">ONT-3</strain>
        <strain evidence="3 15">SCRP245</strain>
    </source>
</reference>
<sequence length="58" mass="6499">MTDEVEQGRSRRLGTRHRRPTSERWKQEVVSAVMTMETEPVTTPAVVKMAVAAADGEE</sequence>
<feature type="region of interest" description="Disordered" evidence="1">
    <location>
        <begin position="1"/>
        <end position="24"/>
    </location>
</feature>
<evidence type="ECO:0000313" key="7">
    <source>
        <dbReference type="EMBL" id="KAE9254685.1"/>
    </source>
</evidence>
<dbReference type="Proteomes" id="UP000476176">
    <property type="component" value="Unassembled WGS sequence"/>
</dbReference>
<evidence type="ECO:0000256" key="1">
    <source>
        <dbReference type="SAM" id="MobiDB-lite"/>
    </source>
</evidence>
<dbReference type="EMBL" id="QXFZ01000027">
    <property type="protein sequence ID" value="KAE9138988.1"/>
    <property type="molecule type" value="Genomic_DNA"/>
</dbReference>
<evidence type="ECO:0000313" key="9">
    <source>
        <dbReference type="EMBL" id="KAE9329259.1"/>
    </source>
</evidence>
<comment type="caution">
    <text evidence="6">The sequence shown here is derived from an EMBL/GenBank/DDBJ whole genome shotgun (WGS) entry which is preliminary data.</text>
</comment>
<protein>
    <submittedName>
        <fullName evidence="6">Uncharacterized protein</fullName>
    </submittedName>
</protein>
<evidence type="ECO:0000313" key="6">
    <source>
        <dbReference type="EMBL" id="KAE9155003.1"/>
    </source>
</evidence>
<dbReference type="EMBL" id="QXFX01000024">
    <property type="protein sequence ID" value="KAE9138207.1"/>
    <property type="molecule type" value="Genomic_DNA"/>
</dbReference>
<dbReference type="EMBL" id="QXGC01000020">
    <property type="protein sequence ID" value="KAE9254685.1"/>
    <property type="molecule type" value="Genomic_DNA"/>
</dbReference>
<dbReference type="EMBL" id="QXGA01000024">
    <property type="protein sequence ID" value="KAE9155003.1"/>
    <property type="molecule type" value="Genomic_DNA"/>
</dbReference>
<accession>A0A6A3V693</accession>
<evidence type="ECO:0000313" key="14">
    <source>
        <dbReference type="Proteomes" id="UP000441208"/>
    </source>
</evidence>
<name>A0A6A3V693_9STRA</name>
<feature type="compositionally biased region" description="Basic residues" evidence="1">
    <location>
        <begin position="10"/>
        <end position="19"/>
    </location>
</feature>
<evidence type="ECO:0000313" key="2">
    <source>
        <dbReference type="EMBL" id="KAE8949143.1"/>
    </source>
</evidence>
<evidence type="ECO:0000313" key="5">
    <source>
        <dbReference type="EMBL" id="KAE9138988.1"/>
    </source>
</evidence>
<evidence type="ECO:0000313" key="16">
    <source>
        <dbReference type="Proteomes" id="UP000476176"/>
    </source>
</evidence>
<dbReference type="Proteomes" id="UP000488956">
    <property type="component" value="Unassembled WGS sequence"/>
</dbReference>
<dbReference type="Proteomes" id="UP000460718">
    <property type="component" value="Unassembled WGS sequence"/>
</dbReference>
<dbReference type="EMBL" id="QXGF01000030">
    <property type="protein sequence ID" value="KAE8949143.1"/>
    <property type="molecule type" value="Genomic_DNA"/>
</dbReference>
<evidence type="ECO:0000313" key="17">
    <source>
        <dbReference type="Proteomes" id="UP000488956"/>
    </source>
</evidence>
<evidence type="ECO:0000313" key="8">
    <source>
        <dbReference type="EMBL" id="KAE9256923.1"/>
    </source>
</evidence>
<dbReference type="Proteomes" id="UP000441208">
    <property type="component" value="Unassembled WGS sequence"/>
</dbReference>
<dbReference type="Proteomes" id="UP000440732">
    <property type="component" value="Unassembled WGS sequence"/>
</dbReference>
<evidence type="ECO:0000313" key="12">
    <source>
        <dbReference type="Proteomes" id="UP000440367"/>
    </source>
</evidence>
<proteinExistence type="predicted"/>
<gene>
    <name evidence="9" type="ORF">PF001_g997</name>
    <name evidence="8" type="ORF">PF002_g1529</name>
    <name evidence="7" type="ORF">PF004_g912</name>
    <name evidence="6" type="ORF">PF006_g1038</name>
    <name evidence="5" type="ORF">PF007_g1197</name>
    <name evidence="2" type="ORF">PF009_g1329</name>
    <name evidence="4" type="ORF">PF010_g1037</name>
    <name evidence="3" type="ORF">PF011_g800</name>
</gene>
<dbReference type="Proteomes" id="UP000429523">
    <property type="component" value="Unassembled WGS sequence"/>
</dbReference>